<name>A0ABD1S4M9_9LAMI</name>
<reference evidence="3" key="1">
    <citation type="submission" date="2024-07" db="EMBL/GenBank/DDBJ databases">
        <title>Two chromosome-level genome assemblies of Korean endemic species Abeliophyllum distichum and Forsythia ovata (Oleaceae).</title>
        <authorList>
            <person name="Jang H."/>
        </authorList>
    </citation>
    <scope>NUCLEOTIDE SEQUENCE [LARGE SCALE GENOMIC DNA]</scope>
</reference>
<feature type="compositionally biased region" description="Basic residues" evidence="1">
    <location>
        <begin position="16"/>
        <end position="26"/>
    </location>
</feature>
<accession>A0ABD1S4M9</accession>
<dbReference type="EMBL" id="JBFOLJ010000011">
    <property type="protein sequence ID" value="KAL2494752.1"/>
    <property type="molecule type" value="Genomic_DNA"/>
</dbReference>
<gene>
    <name evidence="2" type="ORF">Fot_38509</name>
</gene>
<protein>
    <submittedName>
        <fullName evidence="2">Uncharacterized protein</fullName>
    </submittedName>
</protein>
<sequence length="126" mass="14005">MTFQDYHVVDVGSSRNPRKKNKHQMCGKHSPPEPKATTTYPQAVAAVEIHHSYTSHHWSRKPSMVTVACRITVSCGTMVACKRVIYFGCSNCFSLINARIHSVCTSSMFDETLEPNIVTAKSMEAA</sequence>
<proteinExistence type="predicted"/>
<keyword evidence="3" id="KW-1185">Reference proteome</keyword>
<organism evidence="2 3">
    <name type="scientific">Forsythia ovata</name>
    <dbReference type="NCBI Taxonomy" id="205694"/>
    <lineage>
        <taxon>Eukaryota</taxon>
        <taxon>Viridiplantae</taxon>
        <taxon>Streptophyta</taxon>
        <taxon>Embryophyta</taxon>
        <taxon>Tracheophyta</taxon>
        <taxon>Spermatophyta</taxon>
        <taxon>Magnoliopsida</taxon>
        <taxon>eudicotyledons</taxon>
        <taxon>Gunneridae</taxon>
        <taxon>Pentapetalae</taxon>
        <taxon>asterids</taxon>
        <taxon>lamiids</taxon>
        <taxon>Lamiales</taxon>
        <taxon>Oleaceae</taxon>
        <taxon>Forsythieae</taxon>
        <taxon>Forsythia</taxon>
    </lineage>
</organism>
<feature type="region of interest" description="Disordered" evidence="1">
    <location>
        <begin position="9"/>
        <end position="37"/>
    </location>
</feature>
<evidence type="ECO:0000313" key="3">
    <source>
        <dbReference type="Proteomes" id="UP001604277"/>
    </source>
</evidence>
<dbReference type="AlphaFoldDB" id="A0ABD1S4M9"/>
<evidence type="ECO:0000313" key="2">
    <source>
        <dbReference type="EMBL" id="KAL2494752.1"/>
    </source>
</evidence>
<evidence type="ECO:0000256" key="1">
    <source>
        <dbReference type="SAM" id="MobiDB-lite"/>
    </source>
</evidence>
<dbReference type="Proteomes" id="UP001604277">
    <property type="component" value="Unassembled WGS sequence"/>
</dbReference>
<comment type="caution">
    <text evidence="2">The sequence shown here is derived from an EMBL/GenBank/DDBJ whole genome shotgun (WGS) entry which is preliminary data.</text>
</comment>